<protein>
    <submittedName>
        <fullName evidence="2">MOSC domain containing protein</fullName>
    </submittedName>
</protein>
<reference evidence="2 3" key="1">
    <citation type="journal article" date="2011" name="Stand. Genomic Sci.">
        <title>Complete genome sequence of Haliscomenobacter hydrossis type strain (O).</title>
        <authorList>
            <consortium name="US DOE Joint Genome Institute (JGI-PGF)"/>
            <person name="Daligault H."/>
            <person name="Lapidus A."/>
            <person name="Zeytun A."/>
            <person name="Nolan M."/>
            <person name="Lucas S."/>
            <person name="Del Rio T.G."/>
            <person name="Tice H."/>
            <person name="Cheng J.F."/>
            <person name="Tapia R."/>
            <person name="Han C."/>
            <person name="Goodwin L."/>
            <person name="Pitluck S."/>
            <person name="Liolios K."/>
            <person name="Pagani I."/>
            <person name="Ivanova N."/>
            <person name="Huntemann M."/>
            <person name="Mavromatis K."/>
            <person name="Mikhailova N."/>
            <person name="Pati A."/>
            <person name="Chen A."/>
            <person name="Palaniappan K."/>
            <person name="Land M."/>
            <person name="Hauser L."/>
            <person name="Brambilla E.M."/>
            <person name="Rohde M."/>
            <person name="Verbarg S."/>
            <person name="Goker M."/>
            <person name="Bristow J."/>
            <person name="Eisen J.A."/>
            <person name="Markowitz V."/>
            <person name="Hugenholtz P."/>
            <person name="Kyrpides N.C."/>
            <person name="Klenk H.P."/>
            <person name="Woyke T."/>
        </authorList>
    </citation>
    <scope>NUCLEOTIDE SEQUENCE [LARGE SCALE GENOMIC DNA]</scope>
    <source>
        <strain evidence="3">ATCC 27775 / DSM 1100 / LMG 10767 / O</strain>
    </source>
</reference>
<dbReference type="Pfam" id="PF03473">
    <property type="entry name" value="MOSC"/>
    <property type="match status" value="1"/>
</dbReference>
<dbReference type="GO" id="GO:0003824">
    <property type="term" value="F:catalytic activity"/>
    <property type="evidence" value="ECO:0007669"/>
    <property type="project" value="InterPro"/>
</dbReference>
<dbReference type="AlphaFoldDB" id="F4L3L1"/>
<dbReference type="KEGG" id="hhy:Halhy_6139"/>
<gene>
    <name evidence="2" type="ordered locus">Halhy_6139</name>
</gene>
<keyword evidence="3" id="KW-1185">Reference proteome</keyword>
<dbReference type="EMBL" id="CP002691">
    <property type="protein sequence ID" value="AEE53961.1"/>
    <property type="molecule type" value="Genomic_DNA"/>
</dbReference>
<dbReference type="InterPro" id="IPR005303">
    <property type="entry name" value="MOCOS_middle"/>
</dbReference>
<sequence>MVICGEISSINFRRRLGVKLLHLNKKKSRISLPLKTTPKPNLTHMFTITQLHIYPVKSLAGIALQEAKTTERGFEYDRRWMLIDENNQFLTQRNIGAMALLETEIAERQLRIRHKLQPELGSLQVPLKADGYAETDVQIWDDVCRALLVSREADAWLSEAMGSNVRLAYLPDDAPRQVEPERVTMPINVSFADAYPYLLIGETSLEDLNQRLAEPVPMNRFRPNIVFSGGAANQEESWSDLLIGKTTFRGIKPCGRCILTTTDQQTGLRHEAGEPLKTLTTYRKQGNKVLFGMNLIVLEEGIVRVGDELMPLL</sequence>
<dbReference type="Proteomes" id="UP000008461">
    <property type="component" value="Chromosome"/>
</dbReference>
<dbReference type="HOGENOM" id="CLU_028286_0_1_10"/>
<dbReference type="PROSITE" id="PS51340">
    <property type="entry name" value="MOSC"/>
    <property type="match status" value="1"/>
</dbReference>
<dbReference type="SUPFAM" id="SSF50800">
    <property type="entry name" value="PK beta-barrel domain-like"/>
    <property type="match status" value="1"/>
</dbReference>
<dbReference type="eggNOG" id="COG3217">
    <property type="taxonomic scope" value="Bacteria"/>
</dbReference>
<dbReference type="STRING" id="760192.Halhy_6139"/>
<dbReference type="GO" id="GO:0030151">
    <property type="term" value="F:molybdenum ion binding"/>
    <property type="evidence" value="ECO:0007669"/>
    <property type="project" value="InterPro"/>
</dbReference>
<evidence type="ECO:0000313" key="2">
    <source>
        <dbReference type="EMBL" id="AEE53961.1"/>
    </source>
</evidence>
<dbReference type="SUPFAM" id="SSF141673">
    <property type="entry name" value="MOSC N-terminal domain-like"/>
    <property type="match status" value="1"/>
</dbReference>
<dbReference type="PANTHER" id="PTHR14237:SF19">
    <property type="entry name" value="MITOCHONDRIAL AMIDOXIME REDUCING COMPONENT 1"/>
    <property type="match status" value="1"/>
</dbReference>
<evidence type="ECO:0000313" key="3">
    <source>
        <dbReference type="Proteomes" id="UP000008461"/>
    </source>
</evidence>
<feature type="domain" description="MOSC" evidence="1">
    <location>
        <begin position="173"/>
        <end position="312"/>
    </location>
</feature>
<dbReference type="InterPro" id="IPR005302">
    <property type="entry name" value="MoCF_Sase_C"/>
</dbReference>
<organism evidence="2 3">
    <name type="scientific">Haliscomenobacter hydrossis (strain ATCC 27775 / DSM 1100 / LMG 10767 / O)</name>
    <dbReference type="NCBI Taxonomy" id="760192"/>
    <lineage>
        <taxon>Bacteria</taxon>
        <taxon>Pseudomonadati</taxon>
        <taxon>Bacteroidota</taxon>
        <taxon>Saprospiria</taxon>
        <taxon>Saprospirales</taxon>
        <taxon>Haliscomenobacteraceae</taxon>
        <taxon>Haliscomenobacter</taxon>
    </lineage>
</organism>
<name>F4L3L1_HALH1</name>
<dbReference type="GO" id="GO:0030170">
    <property type="term" value="F:pyridoxal phosphate binding"/>
    <property type="evidence" value="ECO:0007669"/>
    <property type="project" value="InterPro"/>
</dbReference>
<dbReference type="InterPro" id="IPR011037">
    <property type="entry name" value="Pyrv_Knase-like_insert_dom_sf"/>
</dbReference>
<accession>F4L3L1</accession>
<evidence type="ECO:0000259" key="1">
    <source>
        <dbReference type="PROSITE" id="PS51340"/>
    </source>
</evidence>
<proteinExistence type="predicted"/>
<reference key="2">
    <citation type="submission" date="2011-04" db="EMBL/GenBank/DDBJ databases">
        <title>Complete sequence of chromosome of Haliscomenobacter hydrossis DSM 1100.</title>
        <authorList>
            <consortium name="US DOE Joint Genome Institute (JGI-PGF)"/>
            <person name="Lucas S."/>
            <person name="Han J."/>
            <person name="Lapidus A."/>
            <person name="Bruce D."/>
            <person name="Goodwin L."/>
            <person name="Pitluck S."/>
            <person name="Peters L."/>
            <person name="Kyrpides N."/>
            <person name="Mavromatis K."/>
            <person name="Ivanova N."/>
            <person name="Ovchinnikova G."/>
            <person name="Pagani I."/>
            <person name="Daligault H."/>
            <person name="Detter J.C."/>
            <person name="Han C."/>
            <person name="Land M."/>
            <person name="Hauser L."/>
            <person name="Markowitz V."/>
            <person name="Cheng J.-F."/>
            <person name="Hugenholtz P."/>
            <person name="Woyke T."/>
            <person name="Wu D."/>
            <person name="Verbarg S."/>
            <person name="Frueling A."/>
            <person name="Brambilla E."/>
            <person name="Klenk H.-P."/>
            <person name="Eisen J.A."/>
        </authorList>
    </citation>
    <scope>NUCLEOTIDE SEQUENCE</scope>
    <source>
        <strain>DSM 1100</strain>
    </source>
</reference>
<dbReference type="Pfam" id="PF03476">
    <property type="entry name" value="MOSC_N"/>
    <property type="match status" value="1"/>
</dbReference>
<dbReference type="PANTHER" id="PTHR14237">
    <property type="entry name" value="MOLYBDOPTERIN COFACTOR SULFURASE MOSC"/>
    <property type="match status" value="1"/>
</dbReference>